<dbReference type="NCBIfam" id="TIGR04529">
    <property type="entry name" value="MTB_hemophore"/>
    <property type="match status" value="1"/>
</dbReference>
<accession>A0A255DT42</accession>
<feature type="signal peptide" evidence="1">
    <location>
        <begin position="1"/>
        <end position="22"/>
    </location>
</feature>
<reference evidence="2 3" key="1">
    <citation type="submission" date="2017-07" db="EMBL/GenBank/DDBJ databases">
        <title>The new phylogeny of genus Mycobacterium.</title>
        <authorList>
            <person name="Tortoli E."/>
            <person name="Trovato A."/>
            <person name="Cirillo D.M."/>
        </authorList>
    </citation>
    <scope>NUCLEOTIDE SEQUENCE [LARGE SCALE GENOMIC DNA]</scope>
    <source>
        <strain evidence="2 3">ATCC 33027</strain>
    </source>
</reference>
<proteinExistence type="predicted"/>
<protein>
    <recommendedName>
        <fullName evidence="4">Hemophore-related protein</fullName>
    </recommendedName>
</protein>
<gene>
    <name evidence="2" type="ORF">CG716_04440</name>
</gene>
<evidence type="ECO:0000256" key="1">
    <source>
        <dbReference type="SAM" id="SignalP"/>
    </source>
</evidence>
<dbReference type="AlphaFoldDB" id="A0A255DT42"/>
<dbReference type="GO" id="GO:0020037">
    <property type="term" value="F:heme binding"/>
    <property type="evidence" value="ECO:0007669"/>
    <property type="project" value="InterPro"/>
</dbReference>
<evidence type="ECO:0000313" key="2">
    <source>
        <dbReference type="EMBL" id="OYN81861.1"/>
    </source>
</evidence>
<feature type="chain" id="PRO_5012581056" description="Hemophore-related protein" evidence="1">
    <location>
        <begin position="23"/>
        <end position="119"/>
    </location>
</feature>
<keyword evidence="1" id="KW-0732">Signal</keyword>
<dbReference type="Proteomes" id="UP000216063">
    <property type="component" value="Unassembled WGS sequence"/>
</dbReference>
<sequence>MAVVCASVVGMALAAVSAPAYAAPDLSPLVNTTCNYSQVVAALNAQAPDLAKELSQFPQAESRLQSFLAAPVNQRQQILQQASAAHPQWEAQLNQRVGTAQGQQYENTVIQVANTCNQY</sequence>
<comment type="caution">
    <text evidence="2">The sequence shown here is derived from an EMBL/GenBank/DDBJ whole genome shotgun (WGS) entry which is preliminary data.</text>
</comment>
<evidence type="ECO:0000313" key="3">
    <source>
        <dbReference type="Proteomes" id="UP000216063"/>
    </source>
</evidence>
<name>A0A255DT42_9MYCO</name>
<organism evidence="2 3">
    <name type="scientific">Mycolicibacterium sphagni</name>
    <dbReference type="NCBI Taxonomy" id="1786"/>
    <lineage>
        <taxon>Bacteria</taxon>
        <taxon>Bacillati</taxon>
        <taxon>Actinomycetota</taxon>
        <taxon>Actinomycetes</taxon>
        <taxon>Mycobacteriales</taxon>
        <taxon>Mycobacteriaceae</taxon>
        <taxon>Mycolicibacterium</taxon>
    </lineage>
</organism>
<dbReference type="OrthoDB" id="4563701at2"/>
<dbReference type="InterPro" id="IPR032407">
    <property type="entry name" value="MHB"/>
</dbReference>
<dbReference type="EMBL" id="NOZR01000003">
    <property type="protein sequence ID" value="OYN81861.1"/>
    <property type="molecule type" value="Genomic_DNA"/>
</dbReference>
<keyword evidence="3" id="KW-1185">Reference proteome</keyword>
<evidence type="ECO:0008006" key="4">
    <source>
        <dbReference type="Google" id="ProtNLM"/>
    </source>
</evidence>